<organism evidence="2 3">
    <name type="scientific">Allocatelliglobosispora scoriae</name>
    <dbReference type="NCBI Taxonomy" id="643052"/>
    <lineage>
        <taxon>Bacteria</taxon>
        <taxon>Bacillati</taxon>
        <taxon>Actinomycetota</taxon>
        <taxon>Actinomycetes</taxon>
        <taxon>Micromonosporales</taxon>
        <taxon>Micromonosporaceae</taxon>
        <taxon>Allocatelliglobosispora</taxon>
    </lineage>
</organism>
<comment type="caution">
    <text evidence="2">The sequence shown here is derived from an EMBL/GenBank/DDBJ whole genome shotgun (WGS) entry which is preliminary data.</text>
</comment>
<evidence type="ECO:0000313" key="2">
    <source>
        <dbReference type="EMBL" id="MBB5868082.1"/>
    </source>
</evidence>
<keyword evidence="3" id="KW-1185">Reference proteome</keyword>
<dbReference type="SUPFAM" id="SSF56801">
    <property type="entry name" value="Acetyl-CoA synthetase-like"/>
    <property type="match status" value="1"/>
</dbReference>
<name>A0A841BMW0_9ACTN</name>
<dbReference type="EMBL" id="JACHMN010000002">
    <property type="protein sequence ID" value="MBB5868082.1"/>
    <property type="molecule type" value="Genomic_DNA"/>
</dbReference>
<dbReference type="Proteomes" id="UP000587527">
    <property type="component" value="Unassembled WGS sequence"/>
</dbReference>
<dbReference type="Gene3D" id="3.30.300.30">
    <property type="match status" value="1"/>
</dbReference>
<accession>A0A841BMW0</accession>
<dbReference type="AlphaFoldDB" id="A0A841BMW0"/>
<gene>
    <name evidence="2" type="ORF">F4553_001461</name>
</gene>
<evidence type="ECO:0000313" key="3">
    <source>
        <dbReference type="Proteomes" id="UP000587527"/>
    </source>
</evidence>
<feature type="region of interest" description="Disordered" evidence="1">
    <location>
        <begin position="20"/>
        <end position="43"/>
    </location>
</feature>
<feature type="compositionally biased region" description="Basic residues" evidence="1">
    <location>
        <begin position="34"/>
        <end position="43"/>
    </location>
</feature>
<protein>
    <submittedName>
        <fullName evidence="2">Non-ribosomal peptide synthetase component E (Peptide arylation enzyme)</fullName>
    </submittedName>
</protein>
<reference evidence="2 3" key="1">
    <citation type="submission" date="2020-08" db="EMBL/GenBank/DDBJ databases">
        <title>Sequencing the genomes of 1000 actinobacteria strains.</title>
        <authorList>
            <person name="Klenk H.-P."/>
        </authorList>
    </citation>
    <scope>NUCLEOTIDE SEQUENCE [LARGE SCALE GENOMIC DNA]</scope>
    <source>
        <strain evidence="2 3">DSM 45362</strain>
    </source>
</reference>
<evidence type="ECO:0000256" key="1">
    <source>
        <dbReference type="SAM" id="MobiDB-lite"/>
    </source>
</evidence>
<dbReference type="InterPro" id="IPR045851">
    <property type="entry name" value="AMP-bd_C_sf"/>
</dbReference>
<proteinExistence type="predicted"/>
<sequence length="43" mass="4717">MVLTGRGALYTPDHIGFTDALPLTDVGKPDRKELRRRAGSHTP</sequence>